<evidence type="ECO:0000313" key="2">
    <source>
        <dbReference type="Proteomes" id="UP000694480"/>
    </source>
</evidence>
<protein>
    <submittedName>
        <fullName evidence="1">Uncharacterized protein</fullName>
    </submittedName>
</protein>
<reference evidence="1" key="1">
    <citation type="submission" date="2020-11" db="EMBL/GenBank/DDBJ databases">
        <title>Genome seq and assembly of Planobacterium sp.</title>
        <authorList>
            <person name="Chhetri G."/>
        </authorList>
    </citation>
    <scope>NUCLEOTIDE SEQUENCE</scope>
    <source>
        <strain evidence="1">GCR5</strain>
    </source>
</reference>
<keyword evidence="2" id="KW-1185">Reference proteome</keyword>
<accession>A0A930YVZ2</accession>
<gene>
    <name evidence="1" type="ORF">IC612_05910</name>
</gene>
<organism evidence="1 2">
    <name type="scientific">Planobacterium oryzisoli</name>
    <dbReference type="NCBI Taxonomy" id="2771435"/>
    <lineage>
        <taxon>Bacteria</taxon>
        <taxon>Pseudomonadati</taxon>
        <taxon>Bacteroidota</taxon>
        <taxon>Flavobacteriia</taxon>
        <taxon>Flavobacteriales</taxon>
        <taxon>Weeksellaceae</taxon>
        <taxon>Chryseobacterium group</taxon>
        <taxon>Chryseobacterium</taxon>
    </lineage>
</organism>
<sequence length="172" mass="19837">MANPTELQSVLSELGISKEDYLFLTIKTVYLYQMKSGEKNVEYRAPSDSIFTKLYKDFNQYQFNKPKQLAYILFQAGYNSDSPRMLIELKGWSYKGENHPKSLDTFGHPIDSRDVNLILGSIVYENLDMSREGEFRVKALKEDGPQIKSLKSRQNIKLKIAGRRSQIGRGDR</sequence>
<dbReference type="Proteomes" id="UP000694480">
    <property type="component" value="Unassembled WGS sequence"/>
</dbReference>
<proteinExistence type="predicted"/>
<dbReference type="RefSeq" id="WP_194739262.1">
    <property type="nucleotide sequence ID" value="NZ_JADKYY010000006.1"/>
</dbReference>
<comment type="caution">
    <text evidence="1">The sequence shown here is derived from an EMBL/GenBank/DDBJ whole genome shotgun (WGS) entry which is preliminary data.</text>
</comment>
<dbReference type="EMBL" id="JADKYY010000006">
    <property type="protein sequence ID" value="MBF5027331.1"/>
    <property type="molecule type" value="Genomic_DNA"/>
</dbReference>
<name>A0A930YVZ2_9FLAO</name>
<evidence type="ECO:0000313" key="1">
    <source>
        <dbReference type="EMBL" id="MBF5027331.1"/>
    </source>
</evidence>
<dbReference type="AlphaFoldDB" id="A0A930YVZ2"/>